<comment type="caution">
    <text evidence="1">The sequence shown here is derived from an EMBL/GenBank/DDBJ whole genome shotgun (WGS) entry which is preliminary data.</text>
</comment>
<dbReference type="Gene3D" id="2.60.120.10">
    <property type="entry name" value="Jelly Rolls"/>
    <property type="match status" value="1"/>
</dbReference>
<dbReference type="SUPFAM" id="SSF51182">
    <property type="entry name" value="RmlC-like cupins"/>
    <property type="match status" value="1"/>
</dbReference>
<evidence type="ECO:0000313" key="1">
    <source>
        <dbReference type="EMBL" id="ONH33492.1"/>
    </source>
</evidence>
<organism evidence="1 2">
    <name type="scientific">Pseudofrankia asymbiotica</name>
    <dbReference type="NCBI Taxonomy" id="1834516"/>
    <lineage>
        <taxon>Bacteria</taxon>
        <taxon>Bacillati</taxon>
        <taxon>Actinomycetota</taxon>
        <taxon>Actinomycetes</taxon>
        <taxon>Frankiales</taxon>
        <taxon>Frankiaceae</taxon>
        <taxon>Pseudofrankia</taxon>
    </lineage>
</organism>
<dbReference type="OrthoDB" id="5190473at2"/>
<keyword evidence="2" id="KW-1185">Reference proteome</keyword>
<dbReference type="STRING" id="1834516.BL253_01550"/>
<dbReference type="EMBL" id="MOMC01000004">
    <property type="protein sequence ID" value="ONH33492.1"/>
    <property type="molecule type" value="Genomic_DNA"/>
</dbReference>
<dbReference type="InterPro" id="IPR014710">
    <property type="entry name" value="RmlC-like_jellyroll"/>
</dbReference>
<name>A0A1V2IJU8_9ACTN</name>
<dbReference type="PANTHER" id="PTHR37694:SF1">
    <property type="entry name" value="SLR8022 PROTEIN"/>
    <property type="match status" value="1"/>
</dbReference>
<dbReference type="Proteomes" id="UP000188929">
    <property type="component" value="Unassembled WGS sequence"/>
</dbReference>
<gene>
    <name evidence="1" type="ORF">BL253_01550</name>
</gene>
<dbReference type="InterPro" id="IPR011051">
    <property type="entry name" value="RmlC_Cupin_sf"/>
</dbReference>
<dbReference type="AlphaFoldDB" id="A0A1V2IJU8"/>
<dbReference type="PANTHER" id="PTHR37694">
    <property type="entry name" value="SLR8022 PROTEIN"/>
    <property type="match status" value="1"/>
</dbReference>
<evidence type="ECO:0000313" key="2">
    <source>
        <dbReference type="Proteomes" id="UP000188929"/>
    </source>
</evidence>
<proteinExistence type="predicted"/>
<reference evidence="2" key="1">
    <citation type="submission" date="2016-10" db="EMBL/GenBank/DDBJ databases">
        <title>Frankia sp. NRRL B-16386 Genome sequencing.</title>
        <authorList>
            <person name="Ghodhbane-Gtari F."/>
            <person name="Swanson E."/>
            <person name="Gueddou A."/>
            <person name="Hezbri K."/>
            <person name="Ktari K."/>
            <person name="Nouioui I."/>
            <person name="Morris K."/>
            <person name="Simpson S."/>
            <person name="Abebe-Akele F."/>
            <person name="Thomas K."/>
            <person name="Gtari M."/>
            <person name="Tisa L.S."/>
        </authorList>
    </citation>
    <scope>NUCLEOTIDE SEQUENCE [LARGE SCALE GENOMIC DNA]</scope>
    <source>
        <strain evidence="2">NRRL B-16386</strain>
    </source>
</reference>
<protein>
    <submittedName>
        <fullName evidence="1">LuxR family transcriptional regulator</fullName>
    </submittedName>
</protein>
<dbReference type="CDD" id="cd02230">
    <property type="entry name" value="cupin_HP0902-like"/>
    <property type="match status" value="1"/>
</dbReference>
<sequence length="110" mass="11795">METTSLTEIAEEQLTLARQAHAGRAAHTLYGGQGHSLRQTVLALLANQELAEHESPGEATLQVLRGRVRLTAGQRDWDGTAGDHVAIPPERHALAAVEDSVVLLTVATDR</sequence>
<accession>A0A1V2IJU8</accession>
<dbReference type="RefSeq" id="WP_076812859.1">
    <property type="nucleotide sequence ID" value="NZ_MOMC01000004.1"/>
</dbReference>